<dbReference type="InterPro" id="IPR042197">
    <property type="entry name" value="Apaf_helical"/>
</dbReference>
<reference evidence="8" key="1">
    <citation type="submission" date="2025-08" db="UniProtKB">
        <authorList>
            <consortium name="RefSeq"/>
        </authorList>
    </citation>
    <scope>IDENTIFICATION</scope>
    <source>
        <tissue evidence="8">Leaves</tissue>
    </source>
</reference>
<dbReference type="SUPFAM" id="SSF52058">
    <property type="entry name" value="L domain-like"/>
    <property type="match status" value="3"/>
</dbReference>
<dbReference type="InterPro" id="IPR027417">
    <property type="entry name" value="P-loop_NTPase"/>
</dbReference>
<evidence type="ECO:0000256" key="1">
    <source>
        <dbReference type="ARBA" id="ARBA00008894"/>
    </source>
</evidence>
<dbReference type="GeneID" id="109021335"/>
<keyword evidence="4" id="KW-0611">Plant defense</keyword>
<dbReference type="Proteomes" id="UP000235220">
    <property type="component" value="Chromosome 11"/>
</dbReference>
<evidence type="ECO:0000256" key="2">
    <source>
        <dbReference type="ARBA" id="ARBA00022737"/>
    </source>
</evidence>
<dbReference type="InterPro" id="IPR032675">
    <property type="entry name" value="LRR_dom_sf"/>
</dbReference>
<comment type="similarity">
    <text evidence="1">Belongs to the disease resistance NB-LRR family.</text>
</comment>
<dbReference type="Gene3D" id="1.10.8.430">
    <property type="entry name" value="Helical domain of apoptotic protease-activating factors"/>
    <property type="match status" value="1"/>
</dbReference>
<organism evidence="7 8">
    <name type="scientific">Juglans regia</name>
    <name type="common">English walnut</name>
    <dbReference type="NCBI Taxonomy" id="51240"/>
    <lineage>
        <taxon>Eukaryota</taxon>
        <taxon>Viridiplantae</taxon>
        <taxon>Streptophyta</taxon>
        <taxon>Embryophyta</taxon>
        <taxon>Tracheophyta</taxon>
        <taxon>Spermatophyta</taxon>
        <taxon>Magnoliopsida</taxon>
        <taxon>eudicotyledons</taxon>
        <taxon>Gunneridae</taxon>
        <taxon>Pentapetalae</taxon>
        <taxon>rosids</taxon>
        <taxon>fabids</taxon>
        <taxon>Fagales</taxon>
        <taxon>Juglandaceae</taxon>
        <taxon>Juglans</taxon>
    </lineage>
</organism>
<accession>A0A6P9DUL8</accession>
<dbReference type="PANTHER" id="PTHR33463">
    <property type="entry name" value="NB-ARC DOMAIN-CONTAINING PROTEIN-RELATED"/>
    <property type="match status" value="1"/>
</dbReference>
<dbReference type="GO" id="GO:0005524">
    <property type="term" value="F:ATP binding"/>
    <property type="evidence" value="ECO:0007669"/>
    <property type="project" value="UniProtKB-KW"/>
</dbReference>
<protein>
    <submittedName>
        <fullName evidence="8">Uncharacterized protein LOC109021335 isoform X2</fullName>
    </submittedName>
</protein>
<keyword evidence="5" id="KW-0067">ATP-binding</keyword>
<dbReference type="Pfam" id="PF00931">
    <property type="entry name" value="NB-ARC"/>
    <property type="match status" value="1"/>
</dbReference>
<dbReference type="InterPro" id="IPR050905">
    <property type="entry name" value="Plant_NBS-LRR"/>
</dbReference>
<keyword evidence="2" id="KW-0677">Repeat</keyword>
<evidence type="ECO:0000256" key="4">
    <source>
        <dbReference type="ARBA" id="ARBA00022821"/>
    </source>
</evidence>
<evidence type="ECO:0000313" key="8">
    <source>
        <dbReference type="RefSeq" id="XP_035538954.1"/>
    </source>
</evidence>
<dbReference type="Pfam" id="PF23247">
    <property type="entry name" value="LRR_RPS2"/>
    <property type="match status" value="5"/>
</dbReference>
<name>A0A6P9DUL8_JUGRE</name>
<dbReference type="Gene3D" id="3.40.50.300">
    <property type="entry name" value="P-loop containing nucleotide triphosphate hydrolases"/>
    <property type="match status" value="1"/>
</dbReference>
<keyword evidence="3" id="KW-0547">Nucleotide-binding</keyword>
<proteinExistence type="inferred from homology"/>
<dbReference type="PRINTS" id="PR00364">
    <property type="entry name" value="DISEASERSIST"/>
</dbReference>
<evidence type="ECO:0000256" key="5">
    <source>
        <dbReference type="ARBA" id="ARBA00022840"/>
    </source>
</evidence>
<sequence>MKKCMEKLHNAGDRVQHSIDAAIRNGEEIEGDVIKWLTDVEVIIDEARKVLEGKEQAKSRPSNGACLNLKLRHQLSQKAKNIVKVIDELLENGRFDRVSYRLASQKIETSIYMNFITFESRISTVKELLESLGDPNINLIGLWGMPGIGKTTLAREVAKQAKKEKLFDEVAMAVVTHSPDMRRIQGEIADMLDLKFDMETVPGRAIRLQERLRREKKILIILDDIWEKLDLEAIGIPCEGCKILMISRNQNVLMSEMDTQKDIGLKVLPEEEAWSLFEKMVGDSIKDDSFRATATEVAKECAGLPIALVTVSKALKKKTLYEWKDALRQLRSPSPNFLTRMQSTIYSSIELSYSRLESQDMKSFFLLCAHMGYFIGYLDLLKYCYGLSLFQGISTLEEARNRIYRLVRNLKDSCLLLDCPYSSEHFVMHDVVRDVAMLIASKDHSIFMVRDDGELNKWPDMDALKRCKTLSIFGGEIQDLPNEMECPQLRLFNVNGGKCSWQILETFFERVGELKVLCFTKMQLPSLPSSLHLLRSLQTLCLEHCELGDISVIGELKNLVILSLSGSNVSKVPREVGLLTDIRLLDLSSCSKLELIPPNVLSSLLKLEELYVGNSFIQWDPEGLDNNANLAELKNLSHLTTLEIHIRDASNLPKDIWLTKLERYMILVGNVRWDWFEKHETWFDNCESRFGMRETSRTLKLKLQTNLKSDDGIRMLLKRTENLYLDELKGVKSVVHELDMEGFQQLKHLHIQNNSEIKYIVNSRIPIIAFPVLDTFLLKNMSGLEEICRGHLPSTSFGNLRVVKLESCDELKFVFSSSIARGLSLLNELHIRECRIMGAIVLKEEGEIEDKNMIVFPQLRCLALHHLPKLASFFTIKSPFIIDAGEIIPENKLDFYLPILDKQVVFPNLERLELSSTDLEDIFHNQLQASSSCRVTYMRTISRFQNLLSLHVQGSSHIKYILSYSIARFMVQLKDLHVLECKVLEEILLTEDLGGEERSPMVFFPKLKLLCLKDLPILKRFCIGRKIKFPSLEKLQIEYCPNLRTFIFNTSSSGMIANNAMEMQPLFNEEVVFPSLERLEISHMDYLKIIWQNQFAADSFCKLRFLKVEFCEQLVNVFQSNMLTRFGSLETLIMANCGALQEVFDLQSLNFNETHVVIDTQLKELLLSRLPRMKHVWNKDPEPLFRFRNLKQIHAKGCESLKSFFPTTVARFLKQLEKLQIVDCGVEEIVAWDGREAIARFRFPQVTLLNLKVLPRLKWFYPRVHTSEWPMLKDMRVHRCPEVEIFASELSMFQEASQESQRGMISIKQPLFLVDEVAFPSLEALAISHMDNLKIIWHNKLVADSFYNLQKLHVEFCKNILHVFHSNMLKIFQSLKILRITDCGLLQDVFDLQGQDSKEMQAVTVSCLKEMYLVRLPNLRSVWKKHSGNLCSFQDLKVIHAKGCESLESFIPESIVRSLLQLEDLRIIKCGVKEIIAGEGARVAVPRFVFPKVTRLNLQGLVELKWFYHGLHTSEWPLLKYMRVDRCQKVHIFASEYTSFQEALQERQHGSYIQQPLFLVEEVAFPSLETLVISYMDKLMIIWHNRLVADSFRNLQTLRIRFCEDLLHVFQFNMLRRFQSLEAVHINDCGSLQEVFELQGKNDKERHVETVTQLKELYLIRLPKLKHIWNEDPEGILSFENLQTVFAVGCGNLKSLFPASVARTLVQLKKLRIDSCGVEAIVERGSEAVSRLVFPKVTYLKLRALPNLKWFSSGLHTSEWPLLTELDVSECYQVEIFSSKFWSFQQTVQQSQHKTSNSQQPLFVVEEDTFPNLEILRLEHNHTIWYGQFLEEFFGNLKVLEVLCGPKELAPPPETQFGETCTLQLQVLGLNQEAESSHASETRARGHLALEISDTSFDRLHVCEEDQP</sequence>
<dbReference type="InterPro" id="IPR055414">
    <property type="entry name" value="LRR_R13L4/SHOC2-like"/>
</dbReference>
<dbReference type="PANTHER" id="PTHR33463:SF203">
    <property type="entry name" value="AAA+ ATPASE DOMAIN-CONTAINING PROTEIN"/>
    <property type="match status" value="1"/>
</dbReference>
<evidence type="ECO:0000256" key="3">
    <source>
        <dbReference type="ARBA" id="ARBA00022741"/>
    </source>
</evidence>
<dbReference type="SMART" id="SM00382">
    <property type="entry name" value="AAA"/>
    <property type="match status" value="1"/>
</dbReference>
<dbReference type="Pfam" id="PF23598">
    <property type="entry name" value="LRR_14"/>
    <property type="match status" value="1"/>
</dbReference>
<dbReference type="CDD" id="cd00009">
    <property type="entry name" value="AAA"/>
    <property type="match status" value="1"/>
</dbReference>
<dbReference type="InterPro" id="IPR003593">
    <property type="entry name" value="AAA+_ATPase"/>
</dbReference>
<dbReference type="GO" id="GO:0043531">
    <property type="term" value="F:ADP binding"/>
    <property type="evidence" value="ECO:0007669"/>
    <property type="project" value="InterPro"/>
</dbReference>
<dbReference type="Gene3D" id="3.80.10.10">
    <property type="entry name" value="Ribonuclease Inhibitor"/>
    <property type="match status" value="5"/>
</dbReference>
<keyword evidence="7" id="KW-1185">Reference proteome</keyword>
<feature type="domain" description="AAA+ ATPase" evidence="6">
    <location>
        <begin position="136"/>
        <end position="269"/>
    </location>
</feature>
<evidence type="ECO:0000259" key="6">
    <source>
        <dbReference type="SMART" id="SM00382"/>
    </source>
</evidence>
<dbReference type="SUPFAM" id="SSF52047">
    <property type="entry name" value="RNI-like"/>
    <property type="match status" value="2"/>
</dbReference>
<dbReference type="GO" id="GO:0006952">
    <property type="term" value="P:defense response"/>
    <property type="evidence" value="ECO:0007669"/>
    <property type="project" value="UniProtKB-KW"/>
</dbReference>
<dbReference type="SUPFAM" id="SSF52540">
    <property type="entry name" value="P-loop containing nucleoside triphosphate hydrolases"/>
    <property type="match status" value="1"/>
</dbReference>
<dbReference type="InterPro" id="IPR057135">
    <property type="entry name" value="At4g27190-like_LRR"/>
</dbReference>
<dbReference type="InterPro" id="IPR002182">
    <property type="entry name" value="NB-ARC"/>
</dbReference>
<gene>
    <name evidence="8" type="primary">LOC109021335</name>
</gene>
<evidence type="ECO:0000313" key="7">
    <source>
        <dbReference type="Proteomes" id="UP000235220"/>
    </source>
</evidence>
<dbReference type="RefSeq" id="XP_035538954.1">
    <property type="nucleotide sequence ID" value="XM_035683061.1"/>
</dbReference>